<dbReference type="OrthoDB" id="2248937at2759"/>
<dbReference type="Proteomes" id="UP000027586">
    <property type="component" value="Unassembled WGS sequence"/>
</dbReference>
<dbReference type="GO" id="GO:0004843">
    <property type="term" value="F:cysteine-type deubiquitinase activity"/>
    <property type="evidence" value="ECO:0007669"/>
    <property type="project" value="InterPro"/>
</dbReference>
<sequence>MKDLLDLPNEILLRILHYVEPVQICIFLSTLRNLTTLEDNEQFWQSLAGTFGITCKQPYGSWKELCFSGDLMTTCPHLQAVDCPWSLLRAASVNMHDTPCSCGQQSWACLEYGICLGCRDDTPHCLSNRQCAHAVVLRLSVPTFMEVWCSSCSRTLGLWEDPWKEQYMVRSILRTYISPEQQPPGEKSTFIQQRREAEQYQFWMWFRNPSLDASTNLISVHGCYLVDQEWFASWVDFLKGTSEIPGRVSNDNLLALDGSIKPDLALGRNFVLLSERACSFITRIYGIDGSLASIGNIANHVKNKPEYARLVHSVRVQEQMAQHQRIRPIVVSVEQSIV</sequence>
<dbReference type="InterPro" id="IPR001810">
    <property type="entry name" value="F-box_dom"/>
</dbReference>
<evidence type="ECO:0008006" key="5">
    <source>
        <dbReference type="Google" id="ProtNLM"/>
    </source>
</evidence>
<dbReference type="PROSITE" id="PS51283">
    <property type="entry name" value="DUSP"/>
    <property type="match status" value="1"/>
</dbReference>
<dbReference type="InterPro" id="IPR036047">
    <property type="entry name" value="F-box-like_dom_sf"/>
</dbReference>
<evidence type="ECO:0000259" key="1">
    <source>
        <dbReference type="PROSITE" id="PS50181"/>
    </source>
</evidence>
<proteinExistence type="predicted"/>
<feature type="domain" description="F-box" evidence="1">
    <location>
        <begin position="1"/>
        <end position="47"/>
    </location>
</feature>
<gene>
    <name evidence="3" type="ORF">LCOR_11220.1</name>
</gene>
<dbReference type="PROSITE" id="PS50181">
    <property type="entry name" value="FBOX"/>
    <property type="match status" value="1"/>
</dbReference>
<protein>
    <recommendedName>
        <fullName evidence="5">F-box domain-containing protein</fullName>
    </recommendedName>
</protein>
<dbReference type="InterPro" id="IPR035927">
    <property type="entry name" value="DUSP-like_sf"/>
</dbReference>
<dbReference type="AlphaFoldDB" id="A0A068SGN7"/>
<dbReference type="SUPFAM" id="SSF81383">
    <property type="entry name" value="F-box domain"/>
    <property type="match status" value="1"/>
</dbReference>
<evidence type="ECO:0000313" key="3">
    <source>
        <dbReference type="EMBL" id="CDH60436.1"/>
    </source>
</evidence>
<dbReference type="SUPFAM" id="SSF143791">
    <property type="entry name" value="DUSP-like"/>
    <property type="match status" value="1"/>
</dbReference>
<name>A0A068SGN7_9FUNG</name>
<feature type="domain" description="DUSP" evidence="2">
    <location>
        <begin position="188"/>
        <end position="298"/>
    </location>
</feature>
<dbReference type="Pfam" id="PF06337">
    <property type="entry name" value="DUSP"/>
    <property type="match status" value="1"/>
</dbReference>
<accession>A0A068SGN7</accession>
<dbReference type="Gene3D" id="3.30.2230.10">
    <property type="entry name" value="DUSP-like"/>
    <property type="match status" value="1"/>
</dbReference>
<comment type="caution">
    <text evidence="3">The sequence shown here is derived from an EMBL/GenBank/DDBJ whole genome shotgun (WGS) entry which is preliminary data.</text>
</comment>
<dbReference type="EMBL" id="CBTN010000092">
    <property type="protein sequence ID" value="CDH60436.1"/>
    <property type="molecule type" value="Genomic_DNA"/>
</dbReference>
<dbReference type="VEuPathDB" id="FungiDB:LCOR_11220.1"/>
<evidence type="ECO:0000313" key="4">
    <source>
        <dbReference type="Proteomes" id="UP000027586"/>
    </source>
</evidence>
<keyword evidence="4" id="KW-1185">Reference proteome</keyword>
<reference evidence="3" key="1">
    <citation type="submission" date="2013-08" db="EMBL/GenBank/DDBJ databases">
        <title>Gene expansion shapes genome architecture in the human pathogen Lichtheimia corymbifera: an evolutionary genomics analysis in the ancient terrestrial Mucorales (Mucoromycotina).</title>
        <authorList>
            <person name="Schwartze V.U."/>
            <person name="Winter S."/>
            <person name="Shelest E."/>
            <person name="Marcet-Houben M."/>
            <person name="Horn F."/>
            <person name="Wehner S."/>
            <person name="Hoffmann K."/>
            <person name="Riege K."/>
            <person name="Sammeth M."/>
            <person name="Nowrousian M."/>
            <person name="Valiante V."/>
            <person name="Linde J."/>
            <person name="Jacobsen I.D."/>
            <person name="Marz M."/>
            <person name="Brakhage A.A."/>
            <person name="Gabaldon T."/>
            <person name="Bocker S."/>
            <person name="Voigt K."/>
        </authorList>
    </citation>
    <scope>NUCLEOTIDE SEQUENCE [LARGE SCALE GENOMIC DNA]</scope>
    <source>
        <strain evidence="3">FSU 9682</strain>
    </source>
</reference>
<organism evidence="3 4">
    <name type="scientific">Lichtheimia corymbifera JMRC:FSU:9682</name>
    <dbReference type="NCBI Taxonomy" id="1263082"/>
    <lineage>
        <taxon>Eukaryota</taxon>
        <taxon>Fungi</taxon>
        <taxon>Fungi incertae sedis</taxon>
        <taxon>Mucoromycota</taxon>
        <taxon>Mucoromycotina</taxon>
        <taxon>Mucoromycetes</taxon>
        <taxon>Mucorales</taxon>
        <taxon>Lichtheimiaceae</taxon>
        <taxon>Lichtheimia</taxon>
    </lineage>
</organism>
<evidence type="ECO:0000259" key="2">
    <source>
        <dbReference type="PROSITE" id="PS51283"/>
    </source>
</evidence>
<dbReference type="InterPro" id="IPR006615">
    <property type="entry name" value="Pept_C19_DUSP"/>
</dbReference>